<sequence length="179" mass="20788">MREKYFVRIKGVKPLLMHAPNGLDDNPQRRRGEHPSPEVEAEAALYKDPQGNIIMPSLNVKAMLRDAGRNYKISGRRTTFGAAIKAGIDIEPFYIPLRHNGWKVDIRPVVVQRSRILRARPRFDEWGLEFYIINKDPQILLRDTMRRIVEDAGKWIGLGDYRPEFGLFSVEEFKVVEEE</sequence>
<keyword evidence="2" id="KW-1185">Reference proteome</keyword>
<protein>
    <submittedName>
        <fullName evidence="1">Uncharacterized protein</fullName>
    </submittedName>
</protein>
<gene>
    <name evidence="1" type="ORF">NNKAGPMP_00047</name>
</gene>
<evidence type="ECO:0000313" key="2">
    <source>
        <dbReference type="Proteomes" id="UP001156932"/>
    </source>
</evidence>
<name>A0A9E9A5Z7_9VIRU</name>
<dbReference type="Proteomes" id="UP001156932">
    <property type="component" value="Segment"/>
</dbReference>
<accession>A0A9E9A5Z7</accession>
<proteinExistence type="predicted"/>
<reference evidence="1 2" key="1">
    <citation type="submission" date="2022-10" db="EMBL/GenBank/DDBJ databases">
        <title>Evolutionary Diversification of Methanotrophic Ca. Methanophagales (ANME-1) and Their Expansive Virome.</title>
        <authorList>
            <person name="Laso-Perez R."/>
            <person name="Wu F."/>
            <person name="Cremiere A."/>
            <person name="Speth D.R."/>
            <person name="Magyar J.S."/>
            <person name="Krupovic M."/>
            <person name="Orphan V.J."/>
        </authorList>
    </citation>
    <scope>NUCLEOTIDE SEQUENCE [LARGE SCALE GENOMIC DNA]</scope>
</reference>
<organism evidence="1 2">
    <name type="scientific">Methanophagales virus GBV303</name>
    <dbReference type="NCBI Taxonomy" id="2986514"/>
    <lineage>
        <taxon>Viruses</taxon>
        <taxon>Viruses incertae sedis</taxon>
        <taxon>Itzamnaviridae</taxon>
        <taxon>Demiitzamnavirus</taxon>
        <taxon>Demiitzamnavirus mexicoense</taxon>
    </lineage>
</organism>
<evidence type="ECO:0000313" key="1">
    <source>
        <dbReference type="EMBL" id="WAE39683.1"/>
    </source>
</evidence>
<dbReference type="EMBL" id="OP880254">
    <property type="protein sequence ID" value="WAE39683.1"/>
    <property type="molecule type" value="Genomic_DNA"/>
</dbReference>